<keyword evidence="1" id="KW-0472">Membrane</keyword>
<reference evidence="2 3" key="1">
    <citation type="submission" date="2024-01" db="EMBL/GenBank/DDBJ databases">
        <title>The genome sequence of Erythrobacteraceae sp. strain 1XM1-14.</title>
        <authorList>
            <person name="Liu Y."/>
        </authorList>
    </citation>
    <scope>NUCLEOTIDE SEQUENCE [LARGE SCALE GENOMIC DNA]</scope>
    <source>
        <strain evidence="2 3">1XM1-14</strain>
    </source>
</reference>
<gene>
    <name evidence="2" type="ORF">VRS74_11950</name>
</gene>
<comment type="caution">
    <text evidence="2">The sequence shown here is derived from an EMBL/GenBank/DDBJ whole genome shotgun (WGS) entry which is preliminary data.</text>
</comment>
<keyword evidence="3" id="KW-1185">Reference proteome</keyword>
<feature type="transmembrane region" description="Helical" evidence="1">
    <location>
        <begin position="17"/>
        <end position="34"/>
    </location>
</feature>
<keyword evidence="1" id="KW-0812">Transmembrane</keyword>
<sequence>MDALKKLYWLLRYDYKVHYLLPLLLLVPIFIFLWRDPLDTYVEPGEPVIAQITQLSVGHSRLQGRTPGLVLAASTADGISGVKIVLPSEVAGCKAGDPIRAERKGIKLHLQPSPCEN</sequence>
<protein>
    <submittedName>
        <fullName evidence="2">Uncharacterized protein</fullName>
    </submittedName>
</protein>
<evidence type="ECO:0000313" key="2">
    <source>
        <dbReference type="EMBL" id="MEE1878395.1"/>
    </source>
</evidence>
<evidence type="ECO:0000256" key="1">
    <source>
        <dbReference type="SAM" id="Phobius"/>
    </source>
</evidence>
<proteinExistence type="predicted"/>
<keyword evidence="1" id="KW-1133">Transmembrane helix</keyword>
<organism evidence="2 3">
    <name type="scientific">Altererythrobacter litoralis</name>
    <dbReference type="NCBI Taxonomy" id="3113904"/>
    <lineage>
        <taxon>Bacteria</taxon>
        <taxon>Pseudomonadati</taxon>
        <taxon>Pseudomonadota</taxon>
        <taxon>Alphaproteobacteria</taxon>
        <taxon>Sphingomonadales</taxon>
        <taxon>Erythrobacteraceae</taxon>
        <taxon>Altererythrobacter</taxon>
    </lineage>
</organism>
<dbReference type="Proteomes" id="UP001343492">
    <property type="component" value="Unassembled WGS sequence"/>
</dbReference>
<dbReference type="EMBL" id="JAZDQV010000014">
    <property type="protein sequence ID" value="MEE1878395.1"/>
    <property type="molecule type" value="Genomic_DNA"/>
</dbReference>
<accession>A0ABU7GHV0</accession>
<name>A0ABU7GHV0_9SPHN</name>
<evidence type="ECO:0000313" key="3">
    <source>
        <dbReference type="Proteomes" id="UP001343492"/>
    </source>
</evidence>